<evidence type="ECO:0000256" key="3">
    <source>
        <dbReference type="SAM" id="MobiDB-lite"/>
    </source>
</evidence>
<dbReference type="PANTHER" id="PTHR17469">
    <property type="entry name" value="SPERM SPECIFIC ANTIGEN 2-RELATED"/>
    <property type="match status" value="1"/>
</dbReference>
<feature type="coiled-coil region" evidence="2">
    <location>
        <begin position="521"/>
        <end position="552"/>
    </location>
</feature>
<dbReference type="Pfam" id="PF14723">
    <property type="entry name" value="SSFA2_C"/>
    <property type="match status" value="1"/>
</dbReference>
<feature type="region of interest" description="Disordered" evidence="3">
    <location>
        <begin position="184"/>
        <end position="217"/>
    </location>
</feature>
<feature type="compositionally biased region" description="Acidic residues" evidence="3">
    <location>
        <begin position="126"/>
        <end position="146"/>
    </location>
</feature>
<gene>
    <name evidence="5" type="primary">RNF38</name>
</gene>
<evidence type="ECO:0000313" key="5">
    <source>
        <dbReference type="Ensembl" id="ENSOABP00000064460.1"/>
    </source>
</evidence>
<dbReference type="Ensembl" id="ENSOABT00000074603.1">
    <property type="protein sequence ID" value="ENSOABP00000064460.1"/>
    <property type="gene ID" value="ENSOABG00000032649.1"/>
</dbReference>
<proteinExistence type="predicted"/>
<sequence length="700" mass="76885">MPAAEQQAQPESKESQHDSEEGPEPTQNLTETEGDTDTSTEKTSSEILDDSESLCPVAPASPVLSALRRAKQSNHRALERSSSLPSSLLSPSKIVSSVRIQFGQGLASCTQPKYSFKYTPEPEDKKEEEEGGGGEEKEEEEVEEEPTNCLSTLIINPASSSSSKKNSPAVFPPKPIPRYLMRPSYSLQSTSPPPDWQSGVSAESWSTQSVPDLSNRQQPAHFQQNMNANQNQPSLNPGENLFNYSHLSAQYPYPSPNLSPRFNSSPHPLMSNPTSPHLHGSLPNLYHHHSPSVNHRSSLTSLHQPSTSPGSQHDSMANLHPLSTPTSPHHIPPGHLHPGPSGMYHQVYNHQYSHQPPYQVPPQVSQFGSPYFSHQGYNPYLSFPHHTHLTVSPEHGVYPGLAPPPPGFHIATGSALSPGHNLHSGLRDANAPGPGPGQSPSSTEMQLRRVLHEIRGTVQSLVSPPQSHSLITLLIKTLAEFQQKRRSLNLFRSQMMDLELAIIRQQAPVYNHLSPADRLELEQLQSLRSAVREELQELEQQLEDRLMELTHRTQHRVNAHQRISINTNVLTFSCPSFLSVQVSDLLREQLFLQSEIGSDRHSSYTNPSPRSVSPVREDQGGGDGKQKQGMYRASINITPAPPPRPNVHTEEIEEEERASDGAALAAGGGGGRGEAPEVEEGAAGEVRVDSLQQLIREVMV</sequence>
<feature type="compositionally biased region" description="Basic and acidic residues" evidence="3">
    <location>
        <begin position="11"/>
        <end position="20"/>
    </location>
</feature>
<organism evidence="5 6">
    <name type="scientific">Oreochromis aureus</name>
    <name type="common">Israeli tilapia</name>
    <name type="synonym">Chromis aureus</name>
    <dbReference type="NCBI Taxonomy" id="47969"/>
    <lineage>
        <taxon>Eukaryota</taxon>
        <taxon>Metazoa</taxon>
        <taxon>Chordata</taxon>
        <taxon>Craniata</taxon>
        <taxon>Vertebrata</taxon>
        <taxon>Euteleostomi</taxon>
        <taxon>Actinopterygii</taxon>
        <taxon>Neopterygii</taxon>
        <taxon>Teleostei</taxon>
        <taxon>Neoteleostei</taxon>
        <taxon>Acanthomorphata</taxon>
        <taxon>Ovalentaria</taxon>
        <taxon>Cichlomorphae</taxon>
        <taxon>Cichliformes</taxon>
        <taxon>Cichlidae</taxon>
        <taxon>African cichlids</taxon>
        <taxon>Pseudocrenilabrinae</taxon>
        <taxon>Oreochromini</taxon>
        <taxon>Oreochromis</taxon>
    </lineage>
</organism>
<reference evidence="5" key="2">
    <citation type="submission" date="2025-08" db="UniProtKB">
        <authorList>
            <consortium name="Ensembl"/>
        </authorList>
    </citation>
    <scope>IDENTIFICATION</scope>
</reference>
<dbReference type="InterPro" id="IPR043444">
    <property type="entry name" value="TESPA1-like"/>
</dbReference>
<feature type="compositionally biased region" description="Low complexity" evidence="3">
    <location>
        <begin position="156"/>
        <end position="169"/>
    </location>
</feature>
<evidence type="ECO:0000256" key="1">
    <source>
        <dbReference type="ARBA" id="ARBA00023054"/>
    </source>
</evidence>
<protein>
    <recommendedName>
        <fullName evidence="4">Sperm-specific antigen 2 C-terminal domain-containing protein</fullName>
    </recommendedName>
</protein>
<evidence type="ECO:0000259" key="4">
    <source>
        <dbReference type="Pfam" id="PF14723"/>
    </source>
</evidence>
<keyword evidence="6" id="KW-1185">Reference proteome</keyword>
<feature type="compositionally biased region" description="Low complexity" evidence="3">
    <location>
        <begin position="81"/>
        <end position="90"/>
    </location>
</feature>
<dbReference type="Proteomes" id="UP000472276">
    <property type="component" value="Unassembled WGS sequence"/>
</dbReference>
<dbReference type="AlphaFoldDB" id="A0AAZ1XA19"/>
<evidence type="ECO:0000313" key="6">
    <source>
        <dbReference type="Proteomes" id="UP000472276"/>
    </source>
</evidence>
<feature type="region of interest" description="Disordered" evidence="3">
    <location>
        <begin position="1"/>
        <end position="90"/>
    </location>
</feature>
<feature type="region of interest" description="Disordered" evidence="3">
    <location>
        <begin position="598"/>
        <end position="685"/>
    </location>
</feature>
<feature type="compositionally biased region" description="Polar residues" evidence="3">
    <location>
        <begin position="198"/>
        <end position="217"/>
    </location>
</feature>
<feature type="compositionally biased region" description="Polar residues" evidence="3">
    <location>
        <begin position="1"/>
        <end position="10"/>
    </location>
</feature>
<name>A0AAZ1XA19_OREAU</name>
<feature type="region of interest" description="Disordered" evidence="3">
    <location>
        <begin position="111"/>
        <end position="148"/>
    </location>
</feature>
<feature type="domain" description="Sperm-specific antigen 2 C-terminal" evidence="4">
    <location>
        <begin position="432"/>
        <end position="550"/>
    </location>
</feature>
<dbReference type="InterPro" id="IPR029326">
    <property type="entry name" value="SSFA2_C"/>
</dbReference>
<keyword evidence="1 2" id="KW-0175">Coiled coil</keyword>
<accession>A0AAZ1XA19</accession>
<feature type="compositionally biased region" description="Polar residues" evidence="3">
    <location>
        <begin position="256"/>
        <end position="275"/>
    </location>
</feature>
<reference evidence="6" key="1">
    <citation type="submission" date="2020-03" db="EMBL/GenBank/DDBJ databases">
        <title>Evolution of repeat sequences and sex chromosomes of tilapia species revealed by chromosome-level genomes.</title>
        <authorList>
            <person name="Xu L."/>
            <person name="Tao W."/>
            <person name="Wang D."/>
            <person name="Zhou Q."/>
        </authorList>
    </citation>
    <scope>NUCLEOTIDE SEQUENCE [LARGE SCALE GENOMIC DNA]</scope>
    <source>
        <strain evidence="6">Israel</strain>
    </source>
</reference>
<evidence type="ECO:0000256" key="2">
    <source>
        <dbReference type="SAM" id="Coils"/>
    </source>
</evidence>
<feature type="region of interest" description="Disordered" evidence="3">
    <location>
        <begin position="156"/>
        <end position="175"/>
    </location>
</feature>
<feature type="region of interest" description="Disordered" evidence="3">
    <location>
        <begin position="255"/>
        <end position="326"/>
    </location>
</feature>
<feature type="compositionally biased region" description="Polar residues" evidence="3">
    <location>
        <begin position="291"/>
        <end position="326"/>
    </location>
</feature>
<dbReference type="PANTHER" id="PTHR17469:SF11">
    <property type="entry name" value="PROTEIN ITPRID2"/>
    <property type="match status" value="1"/>
</dbReference>
<feature type="region of interest" description="Disordered" evidence="3">
    <location>
        <begin position="421"/>
        <end position="443"/>
    </location>
</feature>
<reference evidence="5" key="3">
    <citation type="submission" date="2025-09" db="UniProtKB">
        <authorList>
            <consortium name="Ensembl"/>
        </authorList>
    </citation>
    <scope>IDENTIFICATION</scope>
</reference>